<dbReference type="Proteomes" id="UP001269400">
    <property type="component" value="Unassembled WGS sequence"/>
</dbReference>
<dbReference type="AlphaFoldDB" id="A0AAX6NC73"/>
<proteinExistence type="predicted"/>
<reference evidence="1" key="2">
    <citation type="submission" date="2022-12" db="EMBL/GenBank/DDBJ databases">
        <authorList>
            <person name="Dechsakulwatana C."/>
            <person name="Rungsihiranrut A."/>
            <person name="Muangchinda C."/>
            <person name="Ningthoujam R."/>
            <person name="Klankeo P."/>
            <person name="Pinyakong O."/>
        </authorList>
    </citation>
    <scope>NUCLEOTIDE SEQUENCE</scope>
    <source>
        <strain evidence="1">TL01-2</strain>
    </source>
</reference>
<comment type="caution">
    <text evidence="1">The sequence shown here is derived from an EMBL/GenBank/DDBJ whole genome shotgun (WGS) entry which is preliminary data.</text>
</comment>
<gene>
    <name evidence="1" type="ORF">O0Q50_19630</name>
</gene>
<sequence>MSEVKLKESKELPVGQWVKEYLEYHGTDEMNLGPLEEGAIVSGTKSEKSKDNWITAYKEYYQL</sequence>
<evidence type="ECO:0000313" key="1">
    <source>
        <dbReference type="EMBL" id="MDU9693387.1"/>
    </source>
</evidence>
<name>A0AAX6NC73_PRIAR</name>
<protein>
    <submittedName>
        <fullName evidence="1">Uncharacterized protein</fullName>
    </submittedName>
</protein>
<reference evidence="1" key="1">
    <citation type="journal article" date="2022" name="J Environ Chem Eng">
        <title>Biodegradation of petroleum oil using a constructed nonpathogenic and heavy metal-tolerant bacterial consortium isolated from marine sponges.</title>
        <authorList>
            <person name="Dechsakulwatana C."/>
            <person name="Rungsihiranrut A."/>
            <person name="Muangchinda C."/>
            <person name="Ningthoujam R."/>
            <person name="Klankeo P."/>
            <person name="Pinyakong O."/>
        </authorList>
    </citation>
    <scope>NUCLEOTIDE SEQUENCE</scope>
    <source>
        <strain evidence="1">TL01-2</strain>
    </source>
</reference>
<organism evidence="1 2">
    <name type="scientific">Priestia aryabhattai</name>
    <name type="common">Bacillus aryabhattai</name>
    <dbReference type="NCBI Taxonomy" id="412384"/>
    <lineage>
        <taxon>Bacteria</taxon>
        <taxon>Bacillati</taxon>
        <taxon>Bacillota</taxon>
        <taxon>Bacilli</taxon>
        <taxon>Bacillales</taxon>
        <taxon>Bacillaceae</taxon>
        <taxon>Priestia</taxon>
    </lineage>
</organism>
<dbReference type="RefSeq" id="WP_316910615.1">
    <property type="nucleotide sequence ID" value="NZ_JAPTGD010000002.1"/>
</dbReference>
<evidence type="ECO:0000313" key="2">
    <source>
        <dbReference type="Proteomes" id="UP001269400"/>
    </source>
</evidence>
<accession>A0AAX6NC73</accession>
<dbReference type="EMBL" id="JAPTGD010000002">
    <property type="protein sequence ID" value="MDU9693387.1"/>
    <property type="molecule type" value="Genomic_DNA"/>
</dbReference>